<sequence length="159" mass="16692">MSTLEAPVSRGTQQQGQRGIDPRAPQFNAIVTAVVLVAILVTPTPVAIALTALQAALFATGAIRGVQKTPHAWAFRTFVKPRLSAPTELEAPEPPRFAQAVGLVFTVVALVGFAAGVLLLAQVAIGFALVAATLNAVFRFCLGCELFLVYKRALAARIA</sequence>
<feature type="domain" description="DUF4395" evidence="3">
    <location>
        <begin position="20"/>
        <end position="152"/>
    </location>
</feature>
<dbReference type="InterPro" id="IPR025508">
    <property type="entry name" value="DUF4395"/>
</dbReference>
<dbReference type="EMBL" id="JAMOIL010000023">
    <property type="protein sequence ID" value="MCM0621861.1"/>
    <property type="molecule type" value="Genomic_DNA"/>
</dbReference>
<protein>
    <submittedName>
        <fullName evidence="4">DUF4395 domain-containing protein</fullName>
    </submittedName>
</protein>
<keyword evidence="5" id="KW-1185">Reference proteome</keyword>
<dbReference type="Proteomes" id="UP001139485">
    <property type="component" value="Unassembled WGS sequence"/>
</dbReference>
<comment type="caution">
    <text evidence="4">The sequence shown here is derived from an EMBL/GenBank/DDBJ whole genome shotgun (WGS) entry which is preliminary data.</text>
</comment>
<feature type="region of interest" description="Disordered" evidence="1">
    <location>
        <begin position="1"/>
        <end position="20"/>
    </location>
</feature>
<evidence type="ECO:0000256" key="1">
    <source>
        <dbReference type="SAM" id="MobiDB-lite"/>
    </source>
</evidence>
<gene>
    <name evidence="4" type="ORF">M8330_16340</name>
</gene>
<dbReference type="AlphaFoldDB" id="A0A9X2IFH8"/>
<keyword evidence="2" id="KW-0472">Membrane</keyword>
<evidence type="ECO:0000313" key="5">
    <source>
        <dbReference type="Proteomes" id="UP001139485"/>
    </source>
</evidence>
<name>A0A9X2IFH8_9ACTN</name>
<accession>A0A9X2IFH8</accession>
<proteinExistence type="predicted"/>
<feature type="transmembrane region" description="Helical" evidence="2">
    <location>
        <begin position="127"/>
        <end position="150"/>
    </location>
</feature>
<dbReference type="RefSeq" id="WP_250828187.1">
    <property type="nucleotide sequence ID" value="NZ_JAMOIL010000023.1"/>
</dbReference>
<keyword evidence="2" id="KW-1133">Transmembrane helix</keyword>
<keyword evidence="2" id="KW-0812">Transmembrane</keyword>
<organism evidence="4 5">
    <name type="scientific">Nocardioides bruguierae</name>
    <dbReference type="NCBI Taxonomy" id="2945102"/>
    <lineage>
        <taxon>Bacteria</taxon>
        <taxon>Bacillati</taxon>
        <taxon>Actinomycetota</taxon>
        <taxon>Actinomycetes</taxon>
        <taxon>Propionibacteriales</taxon>
        <taxon>Nocardioidaceae</taxon>
        <taxon>Nocardioides</taxon>
    </lineage>
</organism>
<evidence type="ECO:0000259" key="3">
    <source>
        <dbReference type="Pfam" id="PF14340"/>
    </source>
</evidence>
<feature type="transmembrane region" description="Helical" evidence="2">
    <location>
        <begin position="29"/>
        <end position="58"/>
    </location>
</feature>
<evidence type="ECO:0000256" key="2">
    <source>
        <dbReference type="SAM" id="Phobius"/>
    </source>
</evidence>
<reference evidence="4" key="1">
    <citation type="submission" date="2022-05" db="EMBL/GenBank/DDBJ databases">
        <authorList>
            <person name="Tuo L."/>
        </authorList>
    </citation>
    <scope>NUCLEOTIDE SEQUENCE</scope>
    <source>
        <strain evidence="4">BSK12Z-4</strain>
    </source>
</reference>
<evidence type="ECO:0000313" key="4">
    <source>
        <dbReference type="EMBL" id="MCM0621861.1"/>
    </source>
</evidence>
<dbReference type="Pfam" id="PF14340">
    <property type="entry name" value="DUF4395"/>
    <property type="match status" value="1"/>
</dbReference>
<feature type="transmembrane region" description="Helical" evidence="2">
    <location>
        <begin position="100"/>
        <end position="121"/>
    </location>
</feature>